<protein>
    <submittedName>
        <fullName evidence="3">Glucosamine-6-phosphate deaminase</fullName>
    </submittedName>
</protein>
<keyword evidence="4" id="KW-1185">Reference proteome</keyword>
<name>A0ABT4QDP2_9BACL</name>
<dbReference type="Proteomes" id="UP001527882">
    <property type="component" value="Unassembled WGS sequence"/>
</dbReference>
<dbReference type="RefSeq" id="WP_269883533.1">
    <property type="nucleotide sequence ID" value="NZ_JAQAGZ010000015.1"/>
</dbReference>
<dbReference type="EMBL" id="JAQAGZ010000015">
    <property type="protein sequence ID" value="MCZ8515003.1"/>
    <property type="molecule type" value="Genomic_DNA"/>
</dbReference>
<sequence length="255" mass="28697">MKVRILKNADELGREAAALASQVLRKRISDSGKARLVLSTGASQFETLEALITLDDMDWSKVEMFHLDEYVGLSSRHPASFRKYLKERFVDLVPIHKAHFVNGEGSLQEHIADLTREIRKEPIDLALIGIGENAHVAFNDPPANFDTKESYIVVDLDESCKRQQVREGWFDSLDEVPKQAITMTVHQIMQSEVIISSVPHKVKARAIRDFFANDVNNQVPATILKTHPNYTLFLDEQSASEADRTLISSITGGQR</sequence>
<dbReference type="PANTHER" id="PTHR11280">
    <property type="entry name" value="GLUCOSAMINE-6-PHOSPHATE ISOMERASE"/>
    <property type="match status" value="1"/>
</dbReference>
<comment type="caution">
    <text evidence="3">The sequence shown here is derived from an EMBL/GenBank/DDBJ whole genome shotgun (WGS) entry which is preliminary data.</text>
</comment>
<dbReference type="Gene3D" id="3.40.50.1360">
    <property type="match status" value="1"/>
</dbReference>
<dbReference type="InterPro" id="IPR037171">
    <property type="entry name" value="NagB/RpiA_transferase-like"/>
</dbReference>
<reference evidence="3 4" key="1">
    <citation type="submission" date="2022-12" db="EMBL/GenBank/DDBJ databases">
        <title>Draft genome sequence of Paenibacillus sp. dW9.</title>
        <authorList>
            <person name="Choi E.-W."/>
            <person name="Kim D.-U."/>
        </authorList>
    </citation>
    <scope>NUCLEOTIDE SEQUENCE [LARGE SCALE GENOMIC DNA]</scope>
    <source>
        <strain evidence="4">dW9</strain>
    </source>
</reference>
<dbReference type="SUPFAM" id="SSF100950">
    <property type="entry name" value="NagB/RpiA/CoA transferase-like"/>
    <property type="match status" value="1"/>
</dbReference>
<feature type="domain" description="Glucosamine/galactosamine-6-phosphate isomerase" evidence="2">
    <location>
        <begin position="8"/>
        <end position="226"/>
    </location>
</feature>
<dbReference type="Pfam" id="PF01182">
    <property type="entry name" value="Glucosamine_iso"/>
    <property type="match status" value="1"/>
</dbReference>
<dbReference type="InterPro" id="IPR004547">
    <property type="entry name" value="Glucosamine6P_isomerase"/>
</dbReference>
<evidence type="ECO:0000256" key="1">
    <source>
        <dbReference type="ARBA" id="ARBA00023277"/>
    </source>
</evidence>
<dbReference type="PANTHER" id="PTHR11280:SF6">
    <property type="entry name" value="GLUCOSAMINE-6-PHOSPHATE ISOMERASE NAGB"/>
    <property type="match status" value="1"/>
</dbReference>
<organism evidence="3 4">
    <name type="scientific">Paenibacillus gyeongsangnamensis</name>
    <dbReference type="NCBI Taxonomy" id="3388067"/>
    <lineage>
        <taxon>Bacteria</taxon>
        <taxon>Bacillati</taxon>
        <taxon>Bacillota</taxon>
        <taxon>Bacilli</taxon>
        <taxon>Bacillales</taxon>
        <taxon>Paenibacillaceae</taxon>
        <taxon>Paenibacillus</taxon>
    </lineage>
</organism>
<dbReference type="InterPro" id="IPR006148">
    <property type="entry name" value="Glc/Gal-6P_isomerase"/>
</dbReference>
<evidence type="ECO:0000313" key="4">
    <source>
        <dbReference type="Proteomes" id="UP001527882"/>
    </source>
</evidence>
<proteinExistence type="predicted"/>
<dbReference type="CDD" id="cd01399">
    <property type="entry name" value="GlcN6P_deaminase"/>
    <property type="match status" value="1"/>
</dbReference>
<gene>
    <name evidence="3" type="ORF">O9H85_21790</name>
</gene>
<evidence type="ECO:0000259" key="2">
    <source>
        <dbReference type="Pfam" id="PF01182"/>
    </source>
</evidence>
<evidence type="ECO:0000313" key="3">
    <source>
        <dbReference type="EMBL" id="MCZ8515003.1"/>
    </source>
</evidence>
<keyword evidence="1" id="KW-0119">Carbohydrate metabolism</keyword>
<accession>A0ABT4QDP2</accession>